<dbReference type="PANTHER" id="PTHR31511">
    <property type="entry name" value="PROTEIN CBG23764"/>
    <property type="match status" value="1"/>
</dbReference>
<dbReference type="Gene3D" id="3.30.420.10">
    <property type="entry name" value="Ribonuclease H-like superfamily/Ribonuclease H"/>
    <property type="match status" value="1"/>
</dbReference>
<sequence>MTFSNNERGTSQLCSPTIEQQFTPRVEQAKFLGIILDSKMKGTHLKYLIQKGKTVINIISALTAVWWGSHSQCLLSVYRSVFRGSIEYACAVFAWNNSRIFLKLERLQYKAIRTALGYRQSTPINVMLCEARELPLKLRFSLLNEIFVLKCLSKKNHPVISNLERLEQASCTYNRKADAIKKSLTFKQYIINKYVRKTMHRSYSLPAFERDYSAFIGRKKFQNFFVERTGSRSDQEIVQEFLDRLGDLNGATTLTMYTDGSRITEDGCAGASLFSPELAGSFLYKLYTNTSVFTAEAWAILQSLTLALDEGFSKIIIFSDSRSVLEAIGSHKLKRLKYVRKIDDCVLLGTGKDYTLILEEKNCFGSAISACKRYILFTKHVDNTKDKNGKNFRKNCVKLRFIDFFKFLSASLDKLASYLDKDKLKIVRSEFCKLSAEDFDLLTRKGVFPYEYVDCVEKLQDTRLSPRELFFSSLTGLNFDQLNTNFRTRAKNDFEKNLYKLMNNAVFDETMENVHHHVDVKLITKCDGQYGSEAMIAKPNFHSRSVFAENLITVELRKLEMKFNKPIYVGMCILDISKVCLYEFHYGYMSPMFQDECKIMYTDTDSLIYREDIYGTMKGDIARFDTSDYPADNA</sequence>
<accession>A0A151JNG3</accession>
<dbReference type="Proteomes" id="UP000078492">
    <property type="component" value="Unassembled WGS sequence"/>
</dbReference>
<dbReference type="InterPro" id="IPR002156">
    <property type="entry name" value="RNaseH_domain"/>
</dbReference>
<reference evidence="2 3" key="1">
    <citation type="submission" date="2015-09" db="EMBL/GenBank/DDBJ databases">
        <title>Trachymyrmex cornetzi WGS genome.</title>
        <authorList>
            <person name="Nygaard S."/>
            <person name="Hu H."/>
            <person name="Boomsma J."/>
            <person name="Zhang G."/>
        </authorList>
    </citation>
    <scope>NUCLEOTIDE SEQUENCE [LARGE SCALE GENOMIC DNA]</scope>
    <source>
        <strain evidence="2">Tcor2-1</strain>
        <tissue evidence="2">Whole body</tissue>
    </source>
</reference>
<gene>
    <name evidence="2" type="ORF">ALC57_02565</name>
</gene>
<keyword evidence="3" id="KW-1185">Reference proteome</keyword>
<feature type="domain" description="RNase H type-1" evidence="1">
    <location>
        <begin position="284"/>
        <end position="333"/>
    </location>
</feature>
<dbReference type="STRING" id="471704.A0A151JNG3"/>
<dbReference type="InterPro" id="IPR012337">
    <property type="entry name" value="RNaseH-like_sf"/>
</dbReference>
<dbReference type="GO" id="GO:0071897">
    <property type="term" value="P:DNA biosynthetic process"/>
    <property type="evidence" value="ECO:0007669"/>
    <property type="project" value="UniProtKB-ARBA"/>
</dbReference>
<evidence type="ECO:0000313" key="2">
    <source>
        <dbReference type="EMBL" id="KYN28025.1"/>
    </source>
</evidence>
<evidence type="ECO:0000313" key="3">
    <source>
        <dbReference type="Proteomes" id="UP000078492"/>
    </source>
</evidence>
<dbReference type="Pfam" id="PF13456">
    <property type="entry name" value="RVT_3"/>
    <property type="match status" value="1"/>
</dbReference>
<organism evidence="2 3">
    <name type="scientific">Trachymyrmex cornetzi</name>
    <dbReference type="NCBI Taxonomy" id="471704"/>
    <lineage>
        <taxon>Eukaryota</taxon>
        <taxon>Metazoa</taxon>
        <taxon>Ecdysozoa</taxon>
        <taxon>Arthropoda</taxon>
        <taxon>Hexapoda</taxon>
        <taxon>Insecta</taxon>
        <taxon>Pterygota</taxon>
        <taxon>Neoptera</taxon>
        <taxon>Endopterygota</taxon>
        <taxon>Hymenoptera</taxon>
        <taxon>Apocrita</taxon>
        <taxon>Aculeata</taxon>
        <taxon>Formicoidea</taxon>
        <taxon>Formicidae</taxon>
        <taxon>Myrmicinae</taxon>
        <taxon>Trachymyrmex</taxon>
    </lineage>
</organism>
<dbReference type="EMBL" id="KQ978833">
    <property type="protein sequence ID" value="KYN28025.1"/>
    <property type="molecule type" value="Genomic_DNA"/>
</dbReference>
<dbReference type="PANTHER" id="PTHR31511:SF12">
    <property type="entry name" value="RHO TERMINATION FACTOR N-TERMINAL DOMAIN-CONTAINING PROTEIN"/>
    <property type="match status" value="1"/>
</dbReference>
<protein>
    <recommendedName>
        <fullName evidence="1">RNase H type-1 domain-containing protein</fullName>
    </recommendedName>
</protein>
<evidence type="ECO:0000259" key="1">
    <source>
        <dbReference type="Pfam" id="PF13456"/>
    </source>
</evidence>
<name>A0A151JNG3_9HYME</name>
<dbReference type="SUPFAM" id="SSF53098">
    <property type="entry name" value="Ribonuclease H-like"/>
    <property type="match status" value="1"/>
</dbReference>
<dbReference type="InterPro" id="IPR043502">
    <property type="entry name" value="DNA/RNA_pol_sf"/>
</dbReference>
<dbReference type="GO" id="GO:0003676">
    <property type="term" value="F:nucleic acid binding"/>
    <property type="evidence" value="ECO:0007669"/>
    <property type="project" value="InterPro"/>
</dbReference>
<dbReference type="InterPro" id="IPR036397">
    <property type="entry name" value="RNaseH_sf"/>
</dbReference>
<proteinExistence type="predicted"/>
<dbReference type="AlphaFoldDB" id="A0A151JNG3"/>
<dbReference type="SUPFAM" id="SSF56672">
    <property type="entry name" value="DNA/RNA polymerases"/>
    <property type="match status" value="1"/>
</dbReference>
<dbReference type="GO" id="GO:0004523">
    <property type="term" value="F:RNA-DNA hybrid ribonuclease activity"/>
    <property type="evidence" value="ECO:0007669"/>
    <property type="project" value="InterPro"/>
</dbReference>
<dbReference type="GO" id="GO:0042575">
    <property type="term" value="C:DNA polymerase complex"/>
    <property type="evidence" value="ECO:0007669"/>
    <property type="project" value="UniProtKB-ARBA"/>
</dbReference>